<accession>A0A8X6IYF0</accession>
<keyword evidence="2" id="KW-1185">Reference proteome</keyword>
<organism evidence="1 2">
    <name type="scientific">Trichonephila clavata</name>
    <name type="common">Joro spider</name>
    <name type="synonym">Nephila clavata</name>
    <dbReference type="NCBI Taxonomy" id="2740835"/>
    <lineage>
        <taxon>Eukaryota</taxon>
        <taxon>Metazoa</taxon>
        <taxon>Ecdysozoa</taxon>
        <taxon>Arthropoda</taxon>
        <taxon>Chelicerata</taxon>
        <taxon>Arachnida</taxon>
        <taxon>Araneae</taxon>
        <taxon>Araneomorphae</taxon>
        <taxon>Entelegynae</taxon>
        <taxon>Araneoidea</taxon>
        <taxon>Nephilidae</taxon>
        <taxon>Trichonephila</taxon>
    </lineage>
</organism>
<gene>
    <name evidence="1" type="ORF">TNCT_496861</name>
</gene>
<comment type="caution">
    <text evidence="1">The sequence shown here is derived from an EMBL/GenBank/DDBJ whole genome shotgun (WGS) entry which is preliminary data.</text>
</comment>
<sequence>MLISYGDQHRTSFVHRWHNNYHHKTGSSLSYAAGELWLHNEVQKDSPARCTDVAELVHERVFFNTKLDLYTNNRTDNREYLTQIALDIINKVPCDALQICTDSSMGVSAASESGVFLKKGNGIEI</sequence>
<evidence type="ECO:0000313" key="1">
    <source>
        <dbReference type="EMBL" id="GFR03563.1"/>
    </source>
</evidence>
<reference evidence="1" key="1">
    <citation type="submission" date="2020-07" db="EMBL/GenBank/DDBJ databases">
        <title>Multicomponent nature underlies the extraordinary mechanical properties of spider dragline silk.</title>
        <authorList>
            <person name="Kono N."/>
            <person name="Nakamura H."/>
            <person name="Mori M."/>
            <person name="Yoshida Y."/>
            <person name="Ohtoshi R."/>
            <person name="Malay A.D."/>
            <person name="Moran D.A.P."/>
            <person name="Tomita M."/>
            <person name="Numata K."/>
            <person name="Arakawa K."/>
        </authorList>
    </citation>
    <scope>NUCLEOTIDE SEQUENCE</scope>
</reference>
<name>A0A8X6IYF0_TRICU</name>
<dbReference type="EMBL" id="BMAO01015696">
    <property type="protein sequence ID" value="GFR03563.1"/>
    <property type="molecule type" value="Genomic_DNA"/>
</dbReference>
<feature type="non-terminal residue" evidence="1">
    <location>
        <position position="125"/>
    </location>
</feature>
<proteinExistence type="predicted"/>
<dbReference type="OrthoDB" id="10594715at2759"/>
<dbReference type="Proteomes" id="UP000887116">
    <property type="component" value="Unassembled WGS sequence"/>
</dbReference>
<evidence type="ECO:0000313" key="2">
    <source>
        <dbReference type="Proteomes" id="UP000887116"/>
    </source>
</evidence>
<protein>
    <submittedName>
        <fullName evidence="1">Uncharacterized protein</fullName>
    </submittedName>
</protein>
<dbReference type="AlphaFoldDB" id="A0A8X6IYF0"/>